<name>A0A511V3S8_9BACL</name>
<feature type="transmembrane region" description="Helical" evidence="6">
    <location>
        <begin position="94"/>
        <end position="114"/>
    </location>
</feature>
<feature type="transmembrane region" description="Helical" evidence="6">
    <location>
        <begin position="270"/>
        <end position="289"/>
    </location>
</feature>
<proteinExistence type="inferred from homology"/>
<evidence type="ECO:0000313" key="8">
    <source>
        <dbReference type="EMBL" id="GEN33575.1"/>
    </source>
</evidence>
<dbReference type="Pfam" id="PF00892">
    <property type="entry name" value="EamA"/>
    <property type="match status" value="2"/>
</dbReference>
<evidence type="ECO:0000256" key="3">
    <source>
        <dbReference type="ARBA" id="ARBA00022692"/>
    </source>
</evidence>
<keyword evidence="4 6" id="KW-1133">Transmembrane helix</keyword>
<dbReference type="GO" id="GO:0016020">
    <property type="term" value="C:membrane"/>
    <property type="evidence" value="ECO:0007669"/>
    <property type="project" value="UniProtKB-SubCell"/>
</dbReference>
<feature type="transmembrane region" description="Helical" evidence="6">
    <location>
        <begin position="126"/>
        <end position="145"/>
    </location>
</feature>
<evidence type="ECO:0000259" key="7">
    <source>
        <dbReference type="Pfam" id="PF00892"/>
    </source>
</evidence>
<keyword evidence="3 6" id="KW-0812">Transmembrane</keyword>
<dbReference type="OrthoDB" id="67135at2"/>
<dbReference type="InterPro" id="IPR000620">
    <property type="entry name" value="EamA_dom"/>
</dbReference>
<dbReference type="Proteomes" id="UP000321157">
    <property type="component" value="Unassembled WGS sequence"/>
</dbReference>
<sequence length="302" mass="32874">MQKWAYFFIAAGAALWGIISIFVQFLYASGFTPLQVVAIRAVSSALLLLGYIALTNRSLLKIQLRDIKYFIGTGIFSIVFFNWCYFTAIQETSVSVAAILLYTAPAFVTVLSRIVFKEWVTKKKMLALLVTFIGCSFVIGILPFADETISMYGMLVGVGSGFGYALYSIFGKFALAKYHTLTVTVYTFLIASLGILPVSGLENSVPLLLNWKVVGFSIGLGLFPTVLAYLLYTFGLSYVESSRASIVATVEPVVAALVGIVLFGDSLTPWQFLGILLVIAAVILIQEPVGKGRRGRRTGLST</sequence>
<feature type="transmembrane region" description="Helical" evidence="6">
    <location>
        <begin position="151"/>
        <end position="169"/>
    </location>
</feature>
<reference evidence="8 9" key="1">
    <citation type="submission" date="2019-07" db="EMBL/GenBank/DDBJ databases">
        <title>Whole genome shotgun sequence of Aneurinibacillus danicus NBRC 102444.</title>
        <authorList>
            <person name="Hosoyama A."/>
            <person name="Uohara A."/>
            <person name="Ohji S."/>
            <person name="Ichikawa N."/>
        </authorList>
    </citation>
    <scope>NUCLEOTIDE SEQUENCE [LARGE SCALE GENOMIC DNA]</scope>
    <source>
        <strain evidence="8 9">NBRC 102444</strain>
    </source>
</reference>
<comment type="similarity">
    <text evidence="2">Belongs to the EamA transporter family.</text>
</comment>
<dbReference type="Gene3D" id="1.10.3730.20">
    <property type="match status" value="1"/>
</dbReference>
<comment type="subcellular location">
    <subcellularLocation>
        <location evidence="1">Endomembrane system</location>
        <topology evidence="1">Multi-pass membrane protein</topology>
    </subcellularLocation>
</comment>
<dbReference type="InterPro" id="IPR050638">
    <property type="entry name" value="AA-Vitamin_Transporters"/>
</dbReference>
<feature type="domain" description="EamA" evidence="7">
    <location>
        <begin position="152"/>
        <end position="285"/>
    </location>
</feature>
<feature type="transmembrane region" description="Helical" evidence="6">
    <location>
        <begin position="244"/>
        <end position="264"/>
    </location>
</feature>
<dbReference type="RefSeq" id="WP_146808903.1">
    <property type="nucleotide sequence ID" value="NZ_BJXX01000047.1"/>
</dbReference>
<dbReference type="SUPFAM" id="SSF103481">
    <property type="entry name" value="Multidrug resistance efflux transporter EmrE"/>
    <property type="match status" value="2"/>
</dbReference>
<protein>
    <submittedName>
        <fullName evidence="8">EamA family transporter</fullName>
    </submittedName>
</protein>
<accession>A0A511V3S8</accession>
<gene>
    <name evidence="8" type="ORF">ADA01nite_10350</name>
</gene>
<evidence type="ECO:0000256" key="5">
    <source>
        <dbReference type="ARBA" id="ARBA00023136"/>
    </source>
</evidence>
<evidence type="ECO:0000256" key="4">
    <source>
        <dbReference type="ARBA" id="ARBA00022989"/>
    </source>
</evidence>
<evidence type="ECO:0000256" key="1">
    <source>
        <dbReference type="ARBA" id="ARBA00004127"/>
    </source>
</evidence>
<feature type="transmembrane region" description="Helical" evidence="6">
    <location>
        <begin position="181"/>
        <end position="201"/>
    </location>
</feature>
<evidence type="ECO:0000313" key="9">
    <source>
        <dbReference type="Proteomes" id="UP000321157"/>
    </source>
</evidence>
<dbReference type="InterPro" id="IPR037185">
    <property type="entry name" value="EmrE-like"/>
</dbReference>
<feature type="transmembrane region" description="Helical" evidence="6">
    <location>
        <begin position="213"/>
        <end position="232"/>
    </location>
</feature>
<organism evidence="8 9">
    <name type="scientific">Aneurinibacillus danicus</name>
    <dbReference type="NCBI Taxonomy" id="267746"/>
    <lineage>
        <taxon>Bacteria</taxon>
        <taxon>Bacillati</taxon>
        <taxon>Bacillota</taxon>
        <taxon>Bacilli</taxon>
        <taxon>Bacillales</taxon>
        <taxon>Paenibacillaceae</taxon>
        <taxon>Aneurinibacillus group</taxon>
        <taxon>Aneurinibacillus</taxon>
    </lineage>
</organism>
<dbReference type="PANTHER" id="PTHR32322:SF2">
    <property type="entry name" value="EAMA DOMAIN-CONTAINING PROTEIN"/>
    <property type="match status" value="1"/>
</dbReference>
<evidence type="ECO:0000256" key="6">
    <source>
        <dbReference type="SAM" id="Phobius"/>
    </source>
</evidence>
<feature type="transmembrane region" description="Helical" evidence="6">
    <location>
        <begin position="67"/>
        <end position="88"/>
    </location>
</feature>
<dbReference type="AlphaFoldDB" id="A0A511V3S8"/>
<keyword evidence="9" id="KW-1185">Reference proteome</keyword>
<dbReference type="EMBL" id="BJXX01000047">
    <property type="protein sequence ID" value="GEN33575.1"/>
    <property type="molecule type" value="Genomic_DNA"/>
</dbReference>
<comment type="caution">
    <text evidence="8">The sequence shown here is derived from an EMBL/GenBank/DDBJ whole genome shotgun (WGS) entry which is preliminary data.</text>
</comment>
<feature type="transmembrane region" description="Helical" evidence="6">
    <location>
        <begin position="34"/>
        <end position="55"/>
    </location>
</feature>
<dbReference type="PANTHER" id="PTHR32322">
    <property type="entry name" value="INNER MEMBRANE TRANSPORTER"/>
    <property type="match status" value="1"/>
</dbReference>
<evidence type="ECO:0000256" key="2">
    <source>
        <dbReference type="ARBA" id="ARBA00007362"/>
    </source>
</evidence>
<feature type="transmembrane region" description="Helical" evidence="6">
    <location>
        <begin position="7"/>
        <end position="28"/>
    </location>
</feature>
<keyword evidence="5 6" id="KW-0472">Membrane</keyword>
<feature type="domain" description="EamA" evidence="7">
    <location>
        <begin position="4"/>
        <end position="139"/>
    </location>
</feature>